<gene>
    <name evidence="2" type="ORF">E2C01_070327</name>
</gene>
<feature type="compositionally biased region" description="Basic and acidic residues" evidence="1">
    <location>
        <begin position="54"/>
        <end position="81"/>
    </location>
</feature>
<organism evidence="2 3">
    <name type="scientific">Portunus trituberculatus</name>
    <name type="common">Swimming crab</name>
    <name type="synonym">Neptunus trituberculatus</name>
    <dbReference type="NCBI Taxonomy" id="210409"/>
    <lineage>
        <taxon>Eukaryota</taxon>
        <taxon>Metazoa</taxon>
        <taxon>Ecdysozoa</taxon>
        <taxon>Arthropoda</taxon>
        <taxon>Crustacea</taxon>
        <taxon>Multicrustacea</taxon>
        <taxon>Malacostraca</taxon>
        <taxon>Eumalacostraca</taxon>
        <taxon>Eucarida</taxon>
        <taxon>Decapoda</taxon>
        <taxon>Pleocyemata</taxon>
        <taxon>Brachyura</taxon>
        <taxon>Eubrachyura</taxon>
        <taxon>Portunoidea</taxon>
        <taxon>Portunidae</taxon>
        <taxon>Portuninae</taxon>
        <taxon>Portunus</taxon>
    </lineage>
</organism>
<accession>A0A5B7I375</accession>
<dbReference type="Gene3D" id="2.40.70.10">
    <property type="entry name" value="Acid Proteases"/>
    <property type="match status" value="1"/>
</dbReference>
<evidence type="ECO:0000313" key="3">
    <source>
        <dbReference type="Proteomes" id="UP000324222"/>
    </source>
</evidence>
<comment type="caution">
    <text evidence="2">The sequence shown here is derived from an EMBL/GenBank/DDBJ whole genome shotgun (WGS) entry which is preliminary data.</text>
</comment>
<dbReference type="InterPro" id="IPR001969">
    <property type="entry name" value="Aspartic_peptidase_AS"/>
</dbReference>
<sequence length="460" mass="53691">MKRKDTEGCEGNRCAKTEDENKEMKKNNKKRKCETMEENEYNKKRKVDGFAMVTEHREEMKQHAEDSQNKRKRQDPEDHGIQNKKRKTTEDLEKNKSGNCKEQKKRKMECCKRVVDCIKKWKRQLTQCCENNTKKRKRQGTEDQESLAKKRKKERKKRWRLKCCERIVHRLRKRVKKDGEDVLRLKLEAERVRKEKRSVSSYCCIHMKEGYMVEATVLGKPCLVLLDSGASISVMILSLGQKLGLVTGHEETVKQRLSTWLGSLELDVIKLEEVVLVLEGGVVVNTPVAVFPQAMENIFGSEFIVLSMSRLQEAEMHQEFYQNGSCRLYLRHPERLKQRCETGCRGNTFKFAAQTLGIEDPLMVLVDTGADMEFYITKTGLDKVRSRTNPWILPPKRVRLQFGNSIDTLQTIEFSNKSASFHFAMGRQLFHQWKAVIDYVDSSITFTINKKHFRLLLSSR</sequence>
<feature type="region of interest" description="Disordered" evidence="1">
    <location>
        <begin position="1"/>
        <end position="98"/>
    </location>
</feature>
<dbReference type="Pfam" id="PF13650">
    <property type="entry name" value="Asp_protease_2"/>
    <property type="match status" value="1"/>
</dbReference>
<dbReference type="GO" id="GO:0004190">
    <property type="term" value="F:aspartic-type endopeptidase activity"/>
    <property type="evidence" value="ECO:0007669"/>
    <property type="project" value="InterPro"/>
</dbReference>
<protein>
    <submittedName>
        <fullName evidence="2">Uncharacterized protein</fullName>
    </submittedName>
</protein>
<reference evidence="2 3" key="1">
    <citation type="submission" date="2019-05" db="EMBL/GenBank/DDBJ databases">
        <title>Another draft genome of Portunus trituberculatus and its Hox gene families provides insights of decapod evolution.</title>
        <authorList>
            <person name="Jeong J.-H."/>
            <person name="Song I."/>
            <person name="Kim S."/>
            <person name="Choi T."/>
            <person name="Kim D."/>
            <person name="Ryu S."/>
            <person name="Kim W."/>
        </authorList>
    </citation>
    <scope>NUCLEOTIDE SEQUENCE [LARGE SCALE GENOMIC DNA]</scope>
    <source>
        <tissue evidence="2">Muscle</tissue>
    </source>
</reference>
<proteinExistence type="predicted"/>
<feature type="compositionally biased region" description="Basic and acidic residues" evidence="1">
    <location>
        <begin position="13"/>
        <end position="26"/>
    </location>
</feature>
<name>A0A5B7I375_PORTR</name>
<dbReference type="PROSITE" id="PS00141">
    <property type="entry name" value="ASP_PROTEASE"/>
    <property type="match status" value="1"/>
</dbReference>
<dbReference type="InterPro" id="IPR021109">
    <property type="entry name" value="Peptidase_aspartic_dom_sf"/>
</dbReference>
<dbReference type="EMBL" id="VSRR010042189">
    <property type="protein sequence ID" value="MPC75927.1"/>
    <property type="molecule type" value="Genomic_DNA"/>
</dbReference>
<evidence type="ECO:0000313" key="2">
    <source>
        <dbReference type="EMBL" id="MPC75927.1"/>
    </source>
</evidence>
<dbReference type="AlphaFoldDB" id="A0A5B7I375"/>
<dbReference type="Proteomes" id="UP000324222">
    <property type="component" value="Unassembled WGS sequence"/>
</dbReference>
<feature type="compositionally biased region" description="Basic and acidic residues" evidence="1">
    <location>
        <begin position="88"/>
        <end position="98"/>
    </location>
</feature>
<dbReference type="GO" id="GO:0006508">
    <property type="term" value="P:proteolysis"/>
    <property type="evidence" value="ECO:0007669"/>
    <property type="project" value="InterPro"/>
</dbReference>
<evidence type="ECO:0000256" key="1">
    <source>
        <dbReference type="SAM" id="MobiDB-lite"/>
    </source>
</evidence>
<keyword evidence="3" id="KW-1185">Reference proteome</keyword>
<dbReference type="SUPFAM" id="SSF50630">
    <property type="entry name" value="Acid proteases"/>
    <property type="match status" value="1"/>
</dbReference>